<gene>
    <name evidence="2" type="ORF">RhiirC2_844809</name>
</gene>
<dbReference type="EMBL" id="LLXL01000160">
    <property type="protein sequence ID" value="PKK76860.1"/>
    <property type="molecule type" value="Genomic_DNA"/>
</dbReference>
<protein>
    <recommendedName>
        <fullName evidence="1">Meiotically up-regulated protein Msb1/Mug8 domain-containing protein</fullName>
    </recommendedName>
</protein>
<dbReference type="Gene3D" id="1.10.555.10">
    <property type="entry name" value="Rho GTPase activation protein"/>
    <property type="match status" value="1"/>
</dbReference>
<dbReference type="Pfam" id="PF08101">
    <property type="entry name" value="Msb1-Mug8_dom"/>
    <property type="match status" value="1"/>
</dbReference>
<dbReference type="PANTHER" id="PTHR28093">
    <property type="entry name" value="MORPHOGENESIS-RELATED PROTEIN MSB1"/>
    <property type="match status" value="1"/>
</dbReference>
<evidence type="ECO:0000313" key="2">
    <source>
        <dbReference type="EMBL" id="PKK76860.1"/>
    </source>
</evidence>
<sequence length="682" mass="80730">MSRSKSASIISSSIKTNSNFKPLKKKFSLFSFLSEKRSIKKKQKRDVEQSITIGETYLIVHLYVNELVKRGLTDPNIFGPGPVQTDNENDEVRFLINCLLRDNRVEFEEELKYQSINNIIIGIRMALRNCTSIIISYENYEDFVKHEIEWQYDPKIGSFNQFLSYLPYKNQGILVELFDFFAMTMEVSHINHVHPRRILKSMSLHLFNESLSKSYENFHLAYQDWLKYSNALTHLFLAYMRERSYSTNLPDRLNILLKDYVECREKCIRNSVTNEYGNEIIFKEHILPDITMENLDDAIISMEQFDINPIQRSSMLKRNVKKIQKKISRRFRNSFYPTFPEKFILKRKENIKPSFPNITKIDDPETVEIKWDELQSRGLYILSEEALKLLFIYDNFRFTNFEIRKNKKIEKNERYNISGPLEFINDPINNDVKNVYSIYSVDNENIECNDFIKEEFHDSIISNSNIFSSTSTLNPSDNGTNSTTIEYNKIMTSNEIEERKKIRTCYKLSCFKCHEINYSSWGDWNWDDWQNIEKSNYLSHDNLTKSQQHYLEEQLYENFQQNDDQYQYQDDYDEKASQSCQSDQSVFERYSVIRGKEFPYPLTPTRSNRQSPIPGSRGSLFNRQIRVASQIPNLINTDRIEEIVEIIINHNLNNNNLQQITESETIIPSFHIHPLITNELSV</sequence>
<evidence type="ECO:0000313" key="3">
    <source>
        <dbReference type="Proteomes" id="UP000233469"/>
    </source>
</evidence>
<organism evidence="2 3">
    <name type="scientific">Rhizophagus irregularis</name>
    <dbReference type="NCBI Taxonomy" id="588596"/>
    <lineage>
        <taxon>Eukaryota</taxon>
        <taxon>Fungi</taxon>
        <taxon>Fungi incertae sedis</taxon>
        <taxon>Mucoromycota</taxon>
        <taxon>Glomeromycotina</taxon>
        <taxon>Glomeromycetes</taxon>
        <taxon>Glomerales</taxon>
        <taxon>Glomeraceae</taxon>
        <taxon>Rhizophagus</taxon>
    </lineage>
</organism>
<name>A0A2N1NSK6_9GLOM</name>
<accession>A0A2N1NSK6</accession>
<dbReference type="InterPro" id="IPR008936">
    <property type="entry name" value="Rho_GTPase_activation_prot"/>
</dbReference>
<proteinExistence type="predicted"/>
<dbReference type="PANTHER" id="PTHR28093:SF1">
    <property type="entry name" value="MORPHOGENESIS-RELATED PROTEIN MSB1"/>
    <property type="match status" value="1"/>
</dbReference>
<reference evidence="2 3" key="1">
    <citation type="submission" date="2016-04" db="EMBL/GenBank/DDBJ databases">
        <title>Genome analyses suggest a sexual origin of heterokaryosis in a supposedly ancient asexual fungus.</title>
        <authorList>
            <person name="Ropars J."/>
            <person name="Sedzielewska K."/>
            <person name="Noel J."/>
            <person name="Charron P."/>
            <person name="Farinelli L."/>
            <person name="Marton T."/>
            <person name="Kruger M."/>
            <person name="Pelin A."/>
            <person name="Brachmann A."/>
            <person name="Corradi N."/>
        </authorList>
    </citation>
    <scope>NUCLEOTIDE SEQUENCE [LARGE SCALE GENOMIC DNA]</scope>
    <source>
        <strain evidence="2 3">C2</strain>
    </source>
</reference>
<dbReference type="InterPro" id="IPR037508">
    <property type="entry name" value="Msb1/Mug8"/>
</dbReference>
<dbReference type="VEuPathDB" id="FungiDB:RhiirA1_409827"/>
<dbReference type="SUPFAM" id="SSF48350">
    <property type="entry name" value="GTPase activation domain, GAP"/>
    <property type="match status" value="1"/>
</dbReference>
<dbReference type="AlphaFoldDB" id="A0A2N1NSK6"/>
<evidence type="ECO:0000259" key="1">
    <source>
        <dbReference type="Pfam" id="PF08101"/>
    </source>
</evidence>
<dbReference type="InterPro" id="IPR012965">
    <property type="entry name" value="Msb1/Mug8_dom"/>
</dbReference>
<feature type="domain" description="Meiotically up-regulated protein Msb1/Mug8" evidence="1">
    <location>
        <begin position="59"/>
        <end position="257"/>
    </location>
</feature>
<reference evidence="2 3" key="2">
    <citation type="submission" date="2017-10" db="EMBL/GenBank/DDBJ databases">
        <title>Extensive intraspecific genome diversity in a model arbuscular mycorrhizal fungus.</title>
        <authorList>
            <person name="Chen E.C.H."/>
            <person name="Morin E."/>
            <person name="Baudet D."/>
            <person name="Noel J."/>
            <person name="Ndikumana S."/>
            <person name="Charron P."/>
            <person name="St-Onge C."/>
            <person name="Giorgi J."/>
            <person name="Grigoriev I.V."/>
            <person name="Roux C."/>
            <person name="Martin F.M."/>
            <person name="Corradi N."/>
        </authorList>
    </citation>
    <scope>NUCLEOTIDE SEQUENCE [LARGE SCALE GENOMIC DNA]</scope>
    <source>
        <strain evidence="2 3">C2</strain>
    </source>
</reference>
<dbReference type="VEuPathDB" id="FungiDB:RhiirFUN_008954"/>
<dbReference type="Proteomes" id="UP000233469">
    <property type="component" value="Unassembled WGS sequence"/>
</dbReference>
<dbReference type="VEuPathDB" id="FungiDB:FUN_008566"/>
<dbReference type="OrthoDB" id="3362494at2759"/>
<comment type="caution">
    <text evidence="2">The sequence shown here is derived from an EMBL/GenBank/DDBJ whole genome shotgun (WGS) entry which is preliminary data.</text>
</comment>